<comment type="caution">
    <text evidence="1">The sequence shown here is derived from an EMBL/GenBank/DDBJ whole genome shotgun (WGS) entry which is preliminary data.</text>
</comment>
<proteinExistence type="predicted"/>
<dbReference type="EMBL" id="MU393493">
    <property type="protein sequence ID" value="KAI4864003.1"/>
    <property type="molecule type" value="Genomic_DNA"/>
</dbReference>
<sequence length="342" mass="37668">MASSNATNDKQSLPKAIQPRDLSKQYGGAHTGAWVSYLPPSWVPYVQLARLSPPAGVFIVYFPHLFGVIHAAIQQHPPASEVLTTCAVMLGGSFFYSNAIHAWNDLVDAPVDRLVARTRRRPIPRGAVSPLGAFVFTATQAAAAALVMIYFLPPQSALYAAPNIIPTTYYPWAKRHTYFSQVVLGVWLAWGVFMGSIAMGVAPYVVDFANAEFGVNKSSVCLYLSCVLWTVIYDTIYAHQDIEDDTKIGMKSLAVLLRDRTKFALYFVVGAMTLLLNASGQYANMSFPFYIFGVLGSLLSLAAMVMLVDLADPTSCWWWFRNGFWLTGSLISVGLFLEYMLA</sequence>
<name>A0ACB9YXS2_9PEZI</name>
<keyword evidence="2" id="KW-1185">Reference proteome</keyword>
<accession>A0ACB9YXS2</accession>
<reference evidence="1 2" key="1">
    <citation type="journal article" date="2022" name="New Phytol.">
        <title>Ecological generalism drives hyperdiversity of secondary metabolite gene clusters in xylarialean endophytes.</title>
        <authorList>
            <person name="Franco M.E.E."/>
            <person name="Wisecaver J.H."/>
            <person name="Arnold A.E."/>
            <person name="Ju Y.M."/>
            <person name="Slot J.C."/>
            <person name="Ahrendt S."/>
            <person name="Moore L.P."/>
            <person name="Eastman K.E."/>
            <person name="Scott K."/>
            <person name="Konkel Z."/>
            <person name="Mondo S.J."/>
            <person name="Kuo A."/>
            <person name="Hayes R.D."/>
            <person name="Haridas S."/>
            <person name="Andreopoulos B."/>
            <person name="Riley R."/>
            <person name="LaButti K."/>
            <person name="Pangilinan J."/>
            <person name="Lipzen A."/>
            <person name="Amirebrahimi M."/>
            <person name="Yan J."/>
            <person name="Adam C."/>
            <person name="Keymanesh K."/>
            <person name="Ng V."/>
            <person name="Louie K."/>
            <person name="Northen T."/>
            <person name="Drula E."/>
            <person name="Henrissat B."/>
            <person name="Hsieh H.M."/>
            <person name="Youens-Clark K."/>
            <person name="Lutzoni F."/>
            <person name="Miadlikowska J."/>
            <person name="Eastwood D.C."/>
            <person name="Hamelin R.C."/>
            <person name="Grigoriev I.V."/>
            <person name="U'Ren J.M."/>
        </authorList>
    </citation>
    <scope>NUCLEOTIDE SEQUENCE [LARGE SCALE GENOMIC DNA]</scope>
    <source>
        <strain evidence="1 2">CBS 119005</strain>
    </source>
</reference>
<gene>
    <name evidence="1" type="ORF">F4820DRAFT_425080</name>
</gene>
<evidence type="ECO:0000313" key="2">
    <source>
        <dbReference type="Proteomes" id="UP001497700"/>
    </source>
</evidence>
<evidence type="ECO:0000313" key="1">
    <source>
        <dbReference type="EMBL" id="KAI4864003.1"/>
    </source>
</evidence>
<organism evidence="1 2">
    <name type="scientific">Hypoxylon rubiginosum</name>
    <dbReference type="NCBI Taxonomy" id="110542"/>
    <lineage>
        <taxon>Eukaryota</taxon>
        <taxon>Fungi</taxon>
        <taxon>Dikarya</taxon>
        <taxon>Ascomycota</taxon>
        <taxon>Pezizomycotina</taxon>
        <taxon>Sordariomycetes</taxon>
        <taxon>Xylariomycetidae</taxon>
        <taxon>Xylariales</taxon>
        <taxon>Hypoxylaceae</taxon>
        <taxon>Hypoxylon</taxon>
    </lineage>
</organism>
<protein>
    <submittedName>
        <fullName evidence="1">UbiA prenyltransferase family-domain-containing protein</fullName>
    </submittedName>
</protein>
<dbReference type="Proteomes" id="UP001497700">
    <property type="component" value="Unassembled WGS sequence"/>
</dbReference>